<evidence type="ECO:0000313" key="2">
    <source>
        <dbReference type="Proteomes" id="UP000886998"/>
    </source>
</evidence>
<dbReference type="EMBL" id="BMAV01017079">
    <property type="protein sequence ID" value="GFY68456.1"/>
    <property type="molecule type" value="Genomic_DNA"/>
</dbReference>
<comment type="caution">
    <text evidence="1">The sequence shown here is derived from an EMBL/GenBank/DDBJ whole genome shotgun (WGS) entry which is preliminary data.</text>
</comment>
<accession>A0A8X6Y973</accession>
<proteinExistence type="predicted"/>
<gene>
    <name evidence="1" type="ORF">TNIN_186951</name>
</gene>
<organism evidence="1 2">
    <name type="scientific">Trichonephila inaurata madagascariensis</name>
    <dbReference type="NCBI Taxonomy" id="2747483"/>
    <lineage>
        <taxon>Eukaryota</taxon>
        <taxon>Metazoa</taxon>
        <taxon>Ecdysozoa</taxon>
        <taxon>Arthropoda</taxon>
        <taxon>Chelicerata</taxon>
        <taxon>Arachnida</taxon>
        <taxon>Araneae</taxon>
        <taxon>Araneomorphae</taxon>
        <taxon>Entelegynae</taxon>
        <taxon>Araneoidea</taxon>
        <taxon>Nephilidae</taxon>
        <taxon>Trichonephila</taxon>
        <taxon>Trichonephila inaurata</taxon>
    </lineage>
</organism>
<dbReference type="Proteomes" id="UP000886998">
    <property type="component" value="Unassembled WGS sequence"/>
</dbReference>
<protein>
    <submittedName>
        <fullName evidence="1">Uncharacterized protein</fullName>
    </submittedName>
</protein>
<evidence type="ECO:0000313" key="1">
    <source>
        <dbReference type="EMBL" id="GFY68456.1"/>
    </source>
</evidence>
<reference evidence="1" key="1">
    <citation type="submission" date="2020-08" db="EMBL/GenBank/DDBJ databases">
        <title>Multicomponent nature underlies the extraordinary mechanical properties of spider dragline silk.</title>
        <authorList>
            <person name="Kono N."/>
            <person name="Nakamura H."/>
            <person name="Mori M."/>
            <person name="Yoshida Y."/>
            <person name="Ohtoshi R."/>
            <person name="Malay A.D."/>
            <person name="Moran D.A.P."/>
            <person name="Tomita M."/>
            <person name="Numata K."/>
            <person name="Arakawa K."/>
        </authorList>
    </citation>
    <scope>NUCLEOTIDE SEQUENCE</scope>
</reference>
<name>A0A8X6Y973_9ARAC</name>
<keyword evidence="2" id="KW-1185">Reference proteome</keyword>
<dbReference type="AlphaFoldDB" id="A0A8X6Y973"/>
<sequence length="160" mass="18084">MPFSFPRSTLSIRCEDNASNQRRGLLSFQDDALLRFVRDVFFKGGHPLCGSLGWQSGDDHRHRPSFRPPTGRLGQQQPPHRECGRVWHVHGHHSRGCPLRCQRKDENCELRDRIHCPSQDDGVGEGALRLEAPSLLSTMASSLIWLRLSGGICFGMAYFC</sequence>